<organism evidence="4 5">
    <name type="scientific">Streptomyces halobius</name>
    <dbReference type="NCBI Taxonomy" id="2879846"/>
    <lineage>
        <taxon>Bacteria</taxon>
        <taxon>Bacillati</taxon>
        <taxon>Actinomycetota</taxon>
        <taxon>Actinomycetes</taxon>
        <taxon>Kitasatosporales</taxon>
        <taxon>Streptomycetaceae</taxon>
        <taxon>Streptomyces</taxon>
    </lineage>
</organism>
<name>A0ABY4M1L1_9ACTN</name>
<dbReference type="InterPro" id="IPR009003">
    <property type="entry name" value="Peptidase_S1_PA"/>
</dbReference>
<evidence type="ECO:0000313" key="5">
    <source>
        <dbReference type="Proteomes" id="UP000830115"/>
    </source>
</evidence>
<dbReference type="InterPro" id="IPR001314">
    <property type="entry name" value="Peptidase_S1A"/>
</dbReference>
<feature type="domain" description="Peptidase S1" evidence="3">
    <location>
        <begin position="172"/>
        <end position="386"/>
    </location>
</feature>
<accession>A0ABY4M1L1</accession>
<dbReference type="Pfam" id="PF00089">
    <property type="entry name" value="Trypsin"/>
    <property type="match status" value="1"/>
</dbReference>
<evidence type="ECO:0000259" key="3">
    <source>
        <dbReference type="PROSITE" id="PS50240"/>
    </source>
</evidence>
<keyword evidence="1" id="KW-0732">Signal</keyword>
<protein>
    <submittedName>
        <fullName evidence="4">Trypsin-like serine protease</fullName>
        <ecNumber evidence="4">3.4.21.-</ecNumber>
    </submittedName>
</protein>
<dbReference type="SUPFAM" id="SSF50494">
    <property type="entry name" value="Trypsin-like serine proteases"/>
    <property type="match status" value="1"/>
</dbReference>
<gene>
    <name evidence="4" type="ORF">K9S39_06665</name>
</gene>
<dbReference type="PROSITE" id="PS50240">
    <property type="entry name" value="TRYPSIN_DOM"/>
    <property type="match status" value="1"/>
</dbReference>
<dbReference type="PRINTS" id="PR00722">
    <property type="entry name" value="CHYMOTRYPSIN"/>
</dbReference>
<dbReference type="InterPro" id="IPR001254">
    <property type="entry name" value="Trypsin_dom"/>
</dbReference>
<dbReference type="InterPro" id="IPR042837">
    <property type="entry name" value="PTX3"/>
</dbReference>
<dbReference type="PANTHER" id="PTHR46943:SF1">
    <property type="entry name" value="PENTRAXIN-RELATED PROTEIN PTX3"/>
    <property type="match status" value="1"/>
</dbReference>
<dbReference type="PANTHER" id="PTHR46943">
    <property type="entry name" value="PENTRAXIN-RELATED PROTEIN PTX3"/>
    <property type="match status" value="1"/>
</dbReference>
<dbReference type="Proteomes" id="UP000830115">
    <property type="component" value="Chromosome"/>
</dbReference>
<keyword evidence="5" id="KW-1185">Reference proteome</keyword>
<keyword evidence="4" id="KW-0378">Hydrolase</keyword>
<dbReference type="RefSeq" id="WP_248862391.1">
    <property type="nucleotide sequence ID" value="NZ_CP086322.1"/>
</dbReference>
<dbReference type="GO" id="GO:0016787">
    <property type="term" value="F:hydrolase activity"/>
    <property type="evidence" value="ECO:0007669"/>
    <property type="project" value="UniProtKB-KW"/>
</dbReference>
<keyword evidence="2" id="KW-1015">Disulfide bond</keyword>
<dbReference type="InterPro" id="IPR006558">
    <property type="entry name" value="LamG-like"/>
</dbReference>
<dbReference type="EC" id="3.4.21.-" evidence="4"/>
<dbReference type="Gene3D" id="2.60.120.200">
    <property type="match status" value="3"/>
</dbReference>
<sequence length="1038" mass="108787">MRWHGTLGRPVAMTLTAAFGVSLWCTGPLAGAAHASGASGDGLDSVVEDFSYPDRDKVLAEKGLKLLSGDGHITVADCKSGGDLIRINSRVTKDVNTCFAVSGPVGYLSMEVEQTYLAKSEARDDVTATVRSAGPKTKGEKVEKVDLEPGKWQELGEGSDPKNSSTLLELSVGQGKAVKAPSGDPDRPWLARVTVNQPGLKGGRGCSASLVDKSWVLTAASCFTDEPATSAPAEGAPKGNATVTFAGQAPTKIDYIAPRPDRDVVLARLAIPVTKITPATLAGGASADGASLVAAGYGRTDTAWVPNSPHHSKTTQAKSTDTTVGLTGGQVCKGDAGGPVLDGDGSITAVQSRSDHGTCLGKPGKGKSASAARVDNITNWLDGASSTSKERFTLDEAAGARQVSGHAAEEASAGLGGGAELGAVGKSGGALHLNGSTAYAATAGPVVDTTKSFTVSAWVKLDNKERNYTFLSQAGDHASGFQLYYSKYFDKWVFNRHATDTDDTKIVRAMSKETAEAGVWAHLAGVYNGETRKVELFVNGKSQAAAAFTTPWRAQGGFQIGRLFYKGAWQENAAATIDDVRVVQSAATSTDTTALHKGHLPAHLQELASFPLDEAAGAQRVSGGVPGELAAKLGGGAELGVAGKSGGALRLNGATAYGATAGPVVDTTKSFTVSAWVKLDNKERNYTFLSQAGDHASGFQLYYSKYFDKWVFNRHATDTDDTKIVRAMSKETAEAGVWTHLAGVYNGETKKVELFVNGKSQATAAFTTPWRAQGGFQIGRLFYKGAWQENAAATIDDVRVVQSAATSTDTTALQNGDIPSHLQELGTFSLDEKTGSARVSGGNAAGSVATMAGSGAKLGVSGKLGSALHLDGSTAYAATAGPVVDTTKSFTVSAWVKLDNKERNYTFLSQAGDHASGFQLYYSKYFDKWVFNRHATDTDGTKIVRAMSKETAEAGVWTHLAGVYNGETKKVELFVNGKSQATAAFTTPWRAQGGFQIGRLFYKSAWQENAAAAIDNVRVWDRAVGANDIVNDGIRVKN</sequence>
<dbReference type="InterPro" id="IPR043504">
    <property type="entry name" value="Peptidase_S1_PA_chymotrypsin"/>
</dbReference>
<dbReference type="Pfam" id="PF13385">
    <property type="entry name" value="Laminin_G_3"/>
    <property type="match status" value="3"/>
</dbReference>
<evidence type="ECO:0000256" key="1">
    <source>
        <dbReference type="ARBA" id="ARBA00022729"/>
    </source>
</evidence>
<dbReference type="Gene3D" id="2.40.10.10">
    <property type="entry name" value="Trypsin-like serine proteases"/>
    <property type="match status" value="1"/>
</dbReference>
<dbReference type="SMART" id="SM00020">
    <property type="entry name" value="Tryp_SPc"/>
    <property type="match status" value="1"/>
</dbReference>
<dbReference type="SMART" id="SM00560">
    <property type="entry name" value="LamGL"/>
    <property type="match status" value="3"/>
</dbReference>
<dbReference type="EMBL" id="CP086322">
    <property type="protein sequence ID" value="UQA91583.1"/>
    <property type="molecule type" value="Genomic_DNA"/>
</dbReference>
<evidence type="ECO:0000256" key="2">
    <source>
        <dbReference type="ARBA" id="ARBA00023157"/>
    </source>
</evidence>
<evidence type="ECO:0000313" key="4">
    <source>
        <dbReference type="EMBL" id="UQA91583.1"/>
    </source>
</evidence>
<dbReference type="InterPro" id="IPR013320">
    <property type="entry name" value="ConA-like_dom_sf"/>
</dbReference>
<reference evidence="4" key="1">
    <citation type="submission" date="2021-10" db="EMBL/GenBank/DDBJ databases">
        <title>Streptomyces nigrumlapis sp.nov.,an antimicrobial producing actinobacterium isolated from Black Gobi rocks.</title>
        <authorList>
            <person name="Wen Y."/>
            <person name="Zhang W."/>
            <person name="Liu X.G."/>
        </authorList>
    </citation>
    <scope>NUCLEOTIDE SEQUENCE</scope>
    <source>
        <strain evidence="4">ST13-2-2</strain>
    </source>
</reference>
<proteinExistence type="predicted"/>
<dbReference type="SUPFAM" id="SSF49899">
    <property type="entry name" value="Concanavalin A-like lectins/glucanases"/>
    <property type="match status" value="3"/>
</dbReference>